<evidence type="ECO:0000313" key="2">
    <source>
        <dbReference type="Proteomes" id="UP000239757"/>
    </source>
</evidence>
<sequence length="127" mass="13340">MTTSSFMTLTNGLSLPTSLCIVNPTLTSTTDDSPSTCNTTDSPFWADRNDSSLTSTTTDSPMTSTTTCTSASLLSVSSRITVTSSLRYRSTGLDNLPLYTSTGSVSLKDVCSGCRKSTDVVAVVPEQ</sequence>
<gene>
    <name evidence="1" type="ORF">GOBAR_AA13479</name>
</gene>
<dbReference type="AlphaFoldDB" id="A0A2P5XV31"/>
<name>A0A2P5XV31_GOSBA</name>
<organism evidence="1 2">
    <name type="scientific">Gossypium barbadense</name>
    <name type="common">Sea Island cotton</name>
    <name type="synonym">Hibiscus barbadensis</name>
    <dbReference type="NCBI Taxonomy" id="3634"/>
    <lineage>
        <taxon>Eukaryota</taxon>
        <taxon>Viridiplantae</taxon>
        <taxon>Streptophyta</taxon>
        <taxon>Embryophyta</taxon>
        <taxon>Tracheophyta</taxon>
        <taxon>Spermatophyta</taxon>
        <taxon>Magnoliopsida</taxon>
        <taxon>eudicotyledons</taxon>
        <taxon>Gunneridae</taxon>
        <taxon>Pentapetalae</taxon>
        <taxon>rosids</taxon>
        <taxon>malvids</taxon>
        <taxon>Malvales</taxon>
        <taxon>Malvaceae</taxon>
        <taxon>Malvoideae</taxon>
        <taxon>Gossypium</taxon>
    </lineage>
</organism>
<reference evidence="1 2" key="1">
    <citation type="submission" date="2015-01" db="EMBL/GenBank/DDBJ databases">
        <title>Genome of allotetraploid Gossypium barbadense reveals genomic plasticity and fiber elongation in cotton evolution.</title>
        <authorList>
            <person name="Chen X."/>
            <person name="Liu X."/>
            <person name="Zhao B."/>
            <person name="Zheng H."/>
            <person name="Hu Y."/>
            <person name="Lu G."/>
            <person name="Yang C."/>
            <person name="Chen J."/>
            <person name="Shan C."/>
            <person name="Zhang L."/>
            <person name="Zhou Y."/>
            <person name="Wang L."/>
            <person name="Guo W."/>
            <person name="Bai Y."/>
            <person name="Ruan J."/>
            <person name="Shangguan X."/>
            <person name="Mao Y."/>
            <person name="Jiang J."/>
            <person name="Zhu Y."/>
            <person name="Lei J."/>
            <person name="Kang H."/>
            <person name="Chen S."/>
            <person name="He X."/>
            <person name="Wang R."/>
            <person name="Wang Y."/>
            <person name="Chen J."/>
            <person name="Wang L."/>
            <person name="Yu S."/>
            <person name="Wang B."/>
            <person name="Wei J."/>
            <person name="Song S."/>
            <person name="Lu X."/>
            <person name="Gao Z."/>
            <person name="Gu W."/>
            <person name="Deng X."/>
            <person name="Ma D."/>
            <person name="Wang S."/>
            <person name="Liang W."/>
            <person name="Fang L."/>
            <person name="Cai C."/>
            <person name="Zhu X."/>
            <person name="Zhou B."/>
            <person name="Zhang Y."/>
            <person name="Chen Z."/>
            <person name="Xu S."/>
            <person name="Zhu R."/>
            <person name="Wang S."/>
            <person name="Zhang T."/>
            <person name="Zhao G."/>
        </authorList>
    </citation>
    <scope>NUCLEOTIDE SEQUENCE [LARGE SCALE GENOMIC DNA]</scope>
    <source>
        <strain evidence="2">cv. Xinhai21</strain>
        <tissue evidence="1">Leaf</tissue>
    </source>
</reference>
<evidence type="ECO:0000313" key="1">
    <source>
        <dbReference type="EMBL" id="PPS07146.1"/>
    </source>
</evidence>
<protein>
    <submittedName>
        <fullName evidence="1">Uncharacterized protein</fullName>
    </submittedName>
</protein>
<dbReference type="EMBL" id="KZ664175">
    <property type="protein sequence ID" value="PPS07146.1"/>
    <property type="molecule type" value="Genomic_DNA"/>
</dbReference>
<dbReference type="Proteomes" id="UP000239757">
    <property type="component" value="Unassembled WGS sequence"/>
</dbReference>
<accession>A0A2P5XV31</accession>
<proteinExistence type="predicted"/>